<comment type="caution">
    <text evidence="1">The sequence shown here is derived from an EMBL/GenBank/DDBJ whole genome shotgun (WGS) entry which is preliminary data.</text>
</comment>
<dbReference type="EMBL" id="BARW01008900">
    <property type="protein sequence ID" value="GAI74034.1"/>
    <property type="molecule type" value="Genomic_DNA"/>
</dbReference>
<accession>X1T1X9</accession>
<evidence type="ECO:0000313" key="1">
    <source>
        <dbReference type="EMBL" id="GAI74034.1"/>
    </source>
</evidence>
<organism evidence="1">
    <name type="scientific">marine sediment metagenome</name>
    <dbReference type="NCBI Taxonomy" id="412755"/>
    <lineage>
        <taxon>unclassified sequences</taxon>
        <taxon>metagenomes</taxon>
        <taxon>ecological metagenomes</taxon>
    </lineage>
</organism>
<proteinExistence type="predicted"/>
<protein>
    <submittedName>
        <fullName evidence="1">Uncharacterized protein</fullName>
    </submittedName>
</protein>
<reference evidence="1" key="1">
    <citation type="journal article" date="2014" name="Front. Microbiol.">
        <title>High frequency of phylogenetically diverse reductive dehalogenase-homologous genes in deep subseafloor sedimentary metagenomes.</title>
        <authorList>
            <person name="Kawai M."/>
            <person name="Futagami T."/>
            <person name="Toyoda A."/>
            <person name="Takaki Y."/>
            <person name="Nishi S."/>
            <person name="Hori S."/>
            <person name="Arai W."/>
            <person name="Tsubouchi T."/>
            <person name="Morono Y."/>
            <person name="Uchiyama I."/>
            <person name="Ito T."/>
            <person name="Fujiyama A."/>
            <person name="Inagaki F."/>
            <person name="Takami H."/>
        </authorList>
    </citation>
    <scope>NUCLEOTIDE SEQUENCE</scope>
    <source>
        <strain evidence="1">Expedition CK06-06</strain>
    </source>
</reference>
<name>X1T1X9_9ZZZZ</name>
<dbReference type="AlphaFoldDB" id="X1T1X9"/>
<sequence>MSESWIPVRLKTLWIERINVTGGGGSRSLVVNLVGLEDTFLSFAK</sequence>
<gene>
    <name evidence="1" type="ORF">S12H4_18085</name>
</gene>